<evidence type="ECO:0000313" key="4">
    <source>
        <dbReference type="Proteomes" id="UP000245768"/>
    </source>
</evidence>
<evidence type="ECO:0000256" key="1">
    <source>
        <dbReference type="ARBA" id="ARBA00022729"/>
    </source>
</evidence>
<evidence type="ECO:0008006" key="5">
    <source>
        <dbReference type="Google" id="ProtNLM"/>
    </source>
</evidence>
<dbReference type="RefSeq" id="XP_025378613.1">
    <property type="nucleotide sequence ID" value="XM_025520988.1"/>
</dbReference>
<dbReference type="EMBL" id="KZ819635">
    <property type="protein sequence ID" value="PWN91415.1"/>
    <property type="molecule type" value="Genomic_DNA"/>
</dbReference>
<dbReference type="OrthoDB" id="623670at2759"/>
<feature type="signal peptide" evidence="2">
    <location>
        <begin position="1"/>
        <end position="23"/>
    </location>
</feature>
<reference evidence="3 4" key="1">
    <citation type="journal article" date="2018" name="Mol. Biol. Evol.">
        <title>Broad Genomic Sampling Reveals a Smut Pathogenic Ancestry of the Fungal Clade Ustilaginomycotina.</title>
        <authorList>
            <person name="Kijpornyongpan T."/>
            <person name="Mondo S.J."/>
            <person name="Barry K."/>
            <person name="Sandor L."/>
            <person name="Lee J."/>
            <person name="Lipzen A."/>
            <person name="Pangilinan J."/>
            <person name="LaButti K."/>
            <person name="Hainaut M."/>
            <person name="Henrissat B."/>
            <person name="Grigoriev I.V."/>
            <person name="Spatafora J.W."/>
            <person name="Aime M.C."/>
        </authorList>
    </citation>
    <scope>NUCLEOTIDE SEQUENCE [LARGE SCALE GENOMIC DNA]</scope>
    <source>
        <strain evidence="3 4">MCA 4198</strain>
    </source>
</reference>
<dbReference type="Gene3D" id="2.40.40.10">
    <property type="entry name" value="RlpA-like domain"/>
    <property type="match status" value="1"/>
</dbReference>
<protein>
    <recommendedName>
        <fullName evidence="5">Barwin-like endoglucanase</fullName>
    </recommendedName>
</protein>
<dbReference type="AlphaFoldDB" id="A0A316YUM6"/>
<dbReference type="InterPro" id="IPR051477">
    <property type="entry name" value="Expansin_CellWall"/>
</dbReference>
<dbReference type="STRING" id="215250.A0A316YUM6"/>
<dbReference type="CDD" id="cd22191">
    <property type="entry name" value="DPBB_RlpA_EXP_N-like"/>
    <property type="match status" value="1"/>
</dbReference>
<dbReference type="SUPFAM" id="SSF50685">
    <property type="entry name" value="Barwin-like endoglucanases"/>
    <property type="match status" value="1"/>
</dbReference>
<keyword evidence="1 2" id="KW-0732">Signal</keyword>
<dbReference type="InterPro" id="IPR036908">
    <property type="entry name" value="RlpA-like_sf"/>
</dbReference>
<proteinExistence type="predicted"/>
<keyword evidence="4" id="KW-1185">Reference proteome</keyword>
<feature type="chain" id="PRO_5016458640" description="Barwin-like endoglucanase" evidence="2">
    <location>
        <begin position="24"/>
        <end position="136"/>
    </location>
</feature>
<name>A0A316YUM6_9BASI</name>
<organism evidence="3 4">
    <name type="scientific">Acaromyces ingoldii</name>
    <dbReference type="NCBI Taxonomy" id="215250"/>
    <lineage>
        <taxon>Eukaryota</taxon>
        <taxon>Fungi</taxon>
        <taxon>Dikarya</taxon>
        <taxon>Basidiomycota</taxon>
        <taxon>Ustilaginomycotina</taxon>
        <taxon>Exobasidiomycetes</taxon>
        <taxon>Exobasidiales</taxon>
        <taxon>Cryptobasidiaceae</taxon>
        <taxon>Acaromyces</taxon>
    </lineage>
</organism>
<dbReference type="InParanoid" id="A0A316YUM6"/>
<sequence>MFAFKNLAALALAAVAVASMSSAAPAPQGTKVKTMTVTGQESGLAQYTDFDGQTACGEYVSTDNDLVLGVSASVFGQGENCDKNIKVSAFGKEVTGRLVDSCGGGCGDAGLILSKKMFSEFTDLAQGQFDATWEFV</sequence>
<dbReference type="GeneID" id="37042904"/>
<evidence type="ECO:0000256" key="2">
    <source>
        <dbReference type="SAM" id="SignalP"/>
    </source>
</evidence>
<dbReference type="PANTHER" id="PTHR31836">
    <property type="match status" value="1"/>
</dbReference>
<dbReference type="Proteomes" id="UP000245768">
    <property type="component" value="Unassembled WGS sequence"/>
</dbReference>
<gene>
    <name evidence="3" type="ORF">FA10DRAFT_265274</name>
</gene>
<evidence type="ECO:0000313" key="3">
    <source>
        <dbReference type="EMBL" id="PWN91415.1"/>
    </source>
</evidence>
<accession>A0A316YUM6</accession>
<dbReference type="PANTHER" id="PTHR31836:SF28">
    <property type="entry name" value="SRCR DOMAIN-CONTAINING PROTEIN-RELATED"/>
    <property type="match status" value="1"/>
</dbReference>